<dbReference type="EMBL" id="JAPCWZ010000004">
    <property type="protein sequence ID" value="KAK8869202.1"/>
    <property type="molecule type" value="Genomic_DNA"/>
</dbReference>
<keyword evidence="1" id="KW-0175">Coiled coil</keyword>
<feature type="compositionally biased region" description="Polar residues" evidence="2">
    <location>
        <begin position="65"/>
        <end position="85"/>
    </location>
</feature>
<accession>A0ABR2IX34</accession>
<gene>
    <name evidence="3" type="ORF">PGQ11_007780</name>
</gene>
<name>A0ABR2IX34_9PEZI</name>
<feature type="coiled-coil region" evidence="1">
    <location>
        <begin position="150"/>
        <end position="177"/>
    </location>
</feature>
<dbReference type="Proteomes" id="UP001390339">
    <property type="component" value="Unassembled WGS sequence"/>
</dbReference>
<comment type="caution">
    <text evidence="3">The sequence shown here is derived from an EMBL/GenBank/DDBJ whole genome shotgun (WGS) entry which is preliminary data.</text>
</comment>
<proteinExistence type="predicted"/>
<protein>
    <submittedName>
        <fullName evidence="3">Frequency clock protein</fullName>
    </submittedName>
</protein>
<evidence type="ECO:0000313" key="4">
    <source>
        <dbReference type="Proteomes" id="UP001390339"/>
    </source>
</evidence>
<feature type="region of interest" description="Disordered" evidence="2">
    <location>
        <begin position="365"/>
        <end position="426"/>
    </location>
</feature>
<dbReference type="Pfam" id="PF09421">
    <property type="entry name" value="FRQ"/>
    <property type="match status" value="1"/>
</dbReference>
<keyword evidence="4" id="KW-1185">Reference proteome</keyword>
<feature type="compositionally biased region" description="Polar residues" evidence="2">
    <location>
        <begin position="381"/>
        <end position="407"/>
    </location>
</feature>
<organism evidence="3 4">
    <name type="scientific">Apiospora arundinis</name>
    <dbReference type="NCBI Taxonomy" id="335852"/>
    <lineage>
        <taxon>Eukaryota</taxon>
        <taxon>Fungi</taxon>
        <taxon>Dikarya</taxon>
        <taxon>Ascomycota</taxon>
        <taxon>Pezizomycotina</taxon>
        <taxon>Sordariomycetes</taxon>
        <taxon>Xylariomycetidae</taxon>
        <taxon>Amphisphaeriales</taxon>
        <taxon>Apiosporaceae</taxon>
        <taxon>Apiospora</taxon>
    </lineage>
</organism>
<dbReference type="InterPro" id="IPR018554">
    <property type="entry name" value="FRQ"/>
</dbReference>
<evidence type="ECO:0000313" key="3">
    <source>
        <dbReference type="EMBL" id="KAK8869202.1"/>
    </source>
</evidence>
<reference evidence="3 4" key="1">
    <citation type="journal article" date="2024" name="IMA Fungus">
        <title>Apiospora arundinis, a panoply of carbohydrate-active enzymes and secondary metabolites.</title>
        <authorList>
            <person name="Sorensen T."/>
            <person name="Petersen C."/>
            <person name="Muurmann A.T."/>
            <person name="Christiansen J.V."/>
            <person name="Brundto M.L."/>
            <person name="Overgaard C.K."/>
            <person name="Boysen A.T."/>
            <person name="Wollenberg R.D."/>
            <person name="Larsen T.O."/>
            <person name="Sorensen J.L."/>
            <person name="Nielsen K.L."/>
            <person name="Sondergaard T.E."/>
        </authorList>
    </citation>
    <scope>NUCLEOTIDE SEQUENCE [LARGE SCALE GENOMIC DNA]</scope>
    <source>
        <strain evidence="3 4">AAU 773</strain>
    </source>
</reference>
<feature type="compositionally biased region" description="Polar residues" evidence="2">
    <location>
        <begin position="507"/>
        <end position="516"/>
    </location>
</feature>
<feature type="region of interest" description="Disordered" evidence="2">
    <location>
        <begin position="1"/>
        <end position="85"/>
    </location>
</feature>
<evidence type="ECO:0000256" key="2">
    <source>
        <dbReference type="SAM" id="MobiDB-lite"/>
    </source>
</evidence>
<feature type="compositionally biased region" description="Basic and acidic residues" evidence="2">
    <location>
        <begin position="41"/>
        <end position="58"/>
    </location>
</feature>
<sequence>MADPKNKPAGSQPPPTSKITYKNPRRTSYENSITLRHHRMAREASTRRLPPVDDDRAPAHKSPRRYSSNESQQTGISDPTRWYHNSNKNPAAAFNLEMDVDPPFFQRQSDESNEEGMKFPIPSQSPAYRSVQTRNFANSLRSSFTHHSSADDYRSVIDDLTIENRRLRDELKRYKQIVPDFLRREKLFEVKVHGLPSRRKRELEAVLRNFTANLDGSRIGGSSCRNAGKCMDSSKHASSSSGSDSRPGAMQADSAYASMSTGQSSSGGPSPPGRLDRQRSDQTIEQLIHDVPEGLWPRSSVITEKEKKKLVVRRLQQIYTGKGLANTQQPLSVPTLPTTLTENVVMSAAEDKPLGVSGAREAQIVPRSGEKEGHPSHLRGNASTSNSNDNEDQMGNVTPPSHSTPEQRPTILRDLDPDRPQNPSENMDYIRHLGLVPPQKRQYSAKDVAPDAEGWVYLNLLCDLAQLHIFNVTPDFIRSAVSGESEKFQLSPDGRKIRWRGGEWGTKLSSKSSGDNLQRENTSDSTDGFNGRDYRKKSGGNDGATSELSKFGLQLSNSSADSFHYKLLFVHQQSSSADEQPLYVDDSRSSYDRPEQSNLGITAKWNNSGVSGFSQRKRRRDGTIIYYTGAPFCIDLSRDFVEASPHSSDSSLEISTSVDITGPGLKRTPSGSWTPFKPLSSLVSHHALMDLDFVPPGLTPDEEDNPEDMQAYFPWSDSTQSIRLVNLDASGLGGITPDDHFVVVVETHRPKS</sequence>
<feature type="region of interest" description="Disordered" evidence="2">
    <location>
        <begin position="501"/>
        <end position="543"/>
    </location>
</feature>
<feature type="compositionally biased region" description="Low complexity" evidence="2">
    <location>
        <begin position="236"/>
        <end position="245"/>
    </location>
</feature>
<feature type="region of interest" description="Disordered" evidence="2">
    <location>
        <begin position="221"/>
        <end position="278"/>
    </location>
</feature>
<evidence type="ECO:0000256" key="1">
    <source>
        <dbReference type="SAM" id="Coils"/>
    </source>
</evidence>